<evidence type="ECO:0000313" key="1">
    <source>
        <dbReference type="EMBL" id="RYP06337.1"/>
    </source>
</evidence>
<name>A0A4Q4TKP7_9PEZI</name>
<dbReference type="AlphaFoldDB" id="A0A4Q4TKP7"/>
<gene>
    <name evidence="1" type="ORF">DL764_003214</name>
</gene>
<dbReference type="Proteomes" id="UP000293360">
    <property type="component" value="Unassembled WGS sequence"/>
</dbReference>
<evidence type="ECO:0000313" key="2">
    <source>
        <dbReference type="Proteomes" id="UP000293360"/>
    </source>
</evidence>
<proteinExistence type="predicted"/>
<dbReference type="EMBL" id="QJNU01000135">
    <property type="protein sequence ID" value="RYP06337.1"/>
    <property type="molecule type" value="Genomic_DNA"/>
</dbReference>
<protein>
    <submittedName>
        <fullName evidence="1">Uncharacterized protein</fullName>
    </submittedName>
</protein>
<dbReference type="OrthoDB" id="10611729at2759"/>
<organism evidence="1 2">
    <name type="scientific">Monosporascus ibericus</name>
    <dbReference type="NCBI Taxonomy" id="155417"/>
    <lineage>
        <taxon>Eukaryota</taxon>
        <taxon>Fungi</taxon>
        <taxon>Dikarya</taxon>
        <taxon>Ascomycota</taxon>
        <taxon>Pezizomycotina</taxon>
        <taxon>Sordariomycetes</taxon>
        <taxon>Xylariomycetidae</taxon>
        <taxon>Xylariales</taxon>
        <taxon>Xylariales incertae sedis</taxon>
        <taxon>Monosporascus</taxon>
    </lineage>
</organism>
<reference evidence="1 2" key="1">
    <citation type="submission" date="2018-06" db="EMBL/GenBank/DDBJ databases">
        <title>Complete Genomes of Monosporascus.</title>
        <authorList>
            <person name="Robinson A.J."/>
            <person name="Natvig D.O."/>
        </authorList>
    </citation>
    <scope>NUCLEOTIDE SEQUENCE [LARGE SCALE GENOMIC DNA]</scope>
    <source>
        <strain evidence="1 2">CBS 110550</strain>
    </source>
</reference>
<accession>A0A4Q4TKP7</accession>
<keyword evidence="2" id="KW-1185">Reference proteome</keyword>
<sequence length="292" mass="31131">MAGGAGFHVFTEYCDGGSGVTLMKPTALEGLQEKFTYHGGDKTGEPKIQAEEADVVTGSEHISYQLAKTPHYAIESGGVEEVSEAADELEEGGTTEAICPTERRQAKPRARPLGGPYVDRAGSPTARALLRAVHGLVYDEDAIEMTEAPIASANYSITVDDSQPADGPTKISPIVDELVTEQLLSVGTMSGSRTRAGLGSALLRGRQWLSCLVVSGIVISSSKLDPADGLLALYDHTRRDPLTKEILLQPSPNSIHLYMLFVPATRPPNQRTDARGHRGQAALLRRAPGGYP</sequence>
<comment type="caution">
    <text evidence="1">The sequence shown here is derived from an EMBL/GenBank/DDBJ whole genome shotgun (WGS) entry which is preliminary data.</text>
</comment>